<accession>A0AAV4PCQ3</accession>
<dbReference type="GO" id="GO:0019933">
    <property type="term" value="P:cAMP-mediated signaling"/>
    <property type="evidence" value="ECO:0007669"/>
    <property type="project" value="TreeGrafter"/>
</dbReference>
<dbReference type="PANTHER" id="PTHR10652:SF0">
    <property type="entry name" value="ADENYLYL CYCLASE-ASSOCIATED PROTEIN"/>
    <property type="match status" value="1"/>
</dbReference>
<dbReference type="PROSITE" id="PS51329">
    <property type="entry name" value="C_CAP_COFACTOR_C"/>
    <property type="match status" value="1"/>
</dbReference>
<dbReference type="GO" id="GO:0003779">
    <property type="term" value="F:actin binding"/>
    <property type="evidence" value="ECO:0007669"/>
    <property type="project" value="InterPro"/>
</dbReference>
<feature type="region of interest" description="Disordered" evidence="2">
    <location>
        <begin position="170"/>
        <end position="201"/>
    </location>
</feature>
<dbReference type="InterPro" id="IPR006599">
    <property type="entry name" value="CARP_motif"/>
</dbReference>
<dbReference type="GO" id="GO:0007015">
    <property type="term" value="P:actin filament organization"/>
    <property type="evidence" value="ECO:0007669"/>
    <property type="project" value="TreeGrafter"/>
</dbReference>
<dbReference type="InterPro" id="IPR028417">
    <property type="entry name" value="CAP_CS_C"/>
</dbReference>
<evidence type="ECO:0000259" key="3">
    <source>
        <dbReference type="PROSITE" id="PS51329"/>
    </source>
</evidence>
<dbReference type="AlphaFoldDB" id="A0AAV4PCQ3"/>
<dbReference type="Gene3D" id="2.160.20.70">
    <property type="match status" value="1"/>
</dbReference>
<sequence length="407" mass="44619">MAVAQRAISDFEQLINTSLQNFVSASSALGDPLKSFAGKVSHAFQRNLELIKYGLYNPQPPMDNEQMKTYANEIRSIVEFRESPKDSSFTNHFSTVREAILALGWINVKPAPTQYIKDAKEAGEYYGNRVLSSNKGNELHKQWVNSWNQLLMDLQSYVKSNFLTGFTWGSGQGKGGAAPPPPPPPPPPALFADAPPQGDNARQALLNDLNQGANITSHLKPVKKDKTAGGAAPASLHSPVKVQTAPRPAARPPKFALDGRKWVVEYQRNQYGLRVENEDMSQSLAMFSCQDISLEVANKLNSVVIDSCKNSLVVLKSIISSVEVIRCDRLKIQCDGIVPLINMDNCDSVQIFVTPASRGVEVISSKTTSCNMCLLEPDGDYKEIAMPEQIKTVLVGEKLVSSVVEKN</sequence>
<dbReference type="SMART" id="SM00673">
    <property type="entry name" value="CARP"/>
    <property type="match status" value="2"/>
</dbReference>
<comment type="similarity">
    <text evidence="1">Belongs to the CAP family.</text>
</comment>
<comment type="caution">
    <text evidence="4">The sequence shown here is derived from an EMBL/GenBank/DDBJ whole genome shotgun (WGS) entry which is preliminary data.</text>
</comment>
<evidence type="ECO:0000313" key="5">
    <source>
        <dbReference type="Proteomes" id="UP001054837"/>
    </source>
</evidence>
<dbReference type="Pfam" id="PF21938">
    <property type="entry name" value="CAP_N"/>
    <property type="match status" value="1"/>
</dbReference>
<protein>
    <submittedName>
        <fullName evidence="4">Adenylyl cyclase-associated protein</fullName>
    </submittedName>
</protein>
<dbReference type="Pfam" id="PF08603">
    <property type="entry name" value="CAP_C"/>
    <property type="match status" value="1"/>
</dbReference>
<name>A0AAV4PCQ3_9ARAC</name>
<organism evidence="4 5">
    <name type="scientific">Caerostris darwini</name>
    <dbReference type="NCBI Taxonomy" id="1538125"/>
    <lineage>
        <taxon>Eukaryota</taxon>
        <taxon>Metazoa</taxon>
        <taxon>Ecdysozoa</taxon>
        <taxon>Arthropoda</taxon>
        <taxon>Chelicerata</taxon>
        <taxon>Arachnida</taxon>
        <taxon>Araneae</taxon>
        <taxon>Araneomorphae</taxon>
        <taxon>Entelegynae</taxon>
        <taxon>Araneoidea</taxon>
        <taxon>Araneidae</taxon>
        <taxon>Caerostris</taxon>
    </lineage>
</organism>
<keyword evidence="5" id="KW-1185">Reference proteome</keyword>
<feature type="domain" description="C-CAP/cofactor C-like" evidence="3">
    <location>
        <begin position="248"/>
        <end position="386"/>
    </location>
</feature>
<dbReference type="InterPro" id="IPR013912">
    <property type="entry name" value="Adenylate_cyclase-assoc_CAP_C"/>
</dbReference>
<dbReference type="InterPro" id="IPR016098">
    <property type="entry name" value="CAP/MinC_C"/>
</dbReference>
<reference evidence="4 5" key="1">
    <citation type="submission" date="2021-06" db="EMBL/GenBank/DDBJ databases">
        <title>Caerostris darwini draft genome.</title>
        <authorList>
            <person name="Kono N."/>
            <person name="Arakawa K."/>
        </authorList>
    </citation>
    <scope>NUCLEOTIDE SEQUENCE [LARGE SCALE GENOMIC DNA]</scope>
</reference>
<dbReference type="InterPro" id="IPR036223">
    <property type="entry name" value="CAP_C_sf"/>
</dbReference>
<feature type="compositionally biased region" description="Pro residues" evidence="2">
    <location>
        <begin position="178"/>
        <end position="189"/>
    </location>
</feature>
<evidence type="ECO:0000256" key="2">
    <source>
        <dbReference type="SAM" id="MobiDB-lite"/>
    </source>
</evidence>
<dbReference type="PANTHER" id="PTHR10652">
    <property type="entry name" value="ADENYLYL CYCLASE-ASSOCIATED PROTEIN"/>
    <property type="match status" value="1"/>
</dbReference>
<dbReference type="Proteomes" id="UP001054837">
    <property type="component" value="Unassembled WGS sequence"/>
</dbReference>
<dbReference type="InterPro" id="IPR036222">
    <property type="entry name" value="CAP_N_sf"/>
</dbReference>
<dbReference type="InterPro" id="IPR001837">
    <property type="entry name" value="Adenylate_cyclase-assoc_CAP"/>
</dbReference>
<dbReference type="SUPFAM" id="SSF101278">
    <property type="entry name" value="N-terminal domain of adenylylcyclase associated protein, CAP"/>
    <property type="match status" value="1"/>
</dbReference>
<dbReference type="GO" id="GO:0005737">
    <property type="term" value="C:cytoplasm"/>
    <property type="evidence" value="ECO:0007669"/>
    <property type="project" value="TreeGrafter"/>
</dbReference>
<dbReference type="EMBL" id="BPLQ01002442">
    <property type="protein sequence ID" value="GIX92907.1"/>
    <property type="molecule type" value="Genomic_DNA"/>
</dbReference>
<dbReference type="Gene3D" id="1.25.40.330">
    <property type="entry name" value="Adenylate cyclase-associated CAP, N-terminal domain"/>
    <property type="match status" value="1"/>
</dbReference>
<dbReference type="InterPro" id="IPR017901">
    <property type="entry name" value="C-CAP_CF_C-like"/>
</dbReference>
<dbReference type="PROSITE" id="PS01089">
    <property type="entry name" value="CAP_2"/>
    <property type="match status" value="1"/>
</dbReference>
<dbReference type="SUPFAM" id="SSF69340">
    <property type="entry name" value="C-terminal domain of adenylylcyclase associated protein"/>
    <property type="match status" value="1"/>
</dbReference>
<evidence type="ECO:0000256" key="1">
    <source>
        <dbReference type="ARBA" id="ARBA00007659"/>
    </source>
</evidence>
<gene>
    <name evidence="4" type="primary">cap</name>
    <name evidence="4" type="ORF">CDAR_594871</name>
</gene>
<feature type="region of interest" description="Disordered" evidence="2">
    <location>
        <begin position="215"/>
        <end position="251"/>
    </location>
</feature>
<dbReference type="GO" id="GO:0008179">
    <property type="term" value="F:adenylate cyclase binding"/>
    <property type="evidence" value="ECO:0007669"/>
    <property type="project" value="TreeGrafter"/>
</dbReference>
<dbReference type="InterPro" id="IPR053950">
    <property type="entry name" value="CAP_N"/>
</dbReference>
<proteinExistence type="inferred from homology"/>
<evidence type="ECO:0000313" key="4">
    <source>
        <dbReference type="EMBL" id="GIX92907.1"/>
    </source>
</evidence>